<proteinExistence type="inferred from homology"/>
<feature type="region of interest" description="Disordered" evidence="5">
    <location>
        <begin position="24"/>
        <end position="43"/>
    </location>
</feature>
<evidence type="ECO:0000256" key="1">
    <source>
        <dbReference type="ARBA" id="ARBA00023002"/>
    </source>
</evidence>
<comment type="catalytic activity">
    <reaction evidence="2 4">
        <text>L-methionyl-[protein] + [thioredoxin]-disulfide + H2O = L-methionyl-(S)-S-oxide-[protein] + [thioredoxin]-dithiol</text>
        <dbReference type="Rhea" id="RHEA:14217"/>
        <dbReference type="Rhea" id="RHEA-COMP:10698"/>
        <dbReference type="Rhea" id="RHEA-COMP:10700"/>
        <dbReference type="Rhea" id="RHEA-COMP:12313"/>
        <dbReference type="Rhea" id="RHEA-COMP:12315"/>
        <dbReference type="ChEBI" id="CHEBI:15377"/>
        <dbReference type="ChEBI" id="CHEBI:16044"/>
        <dbReference type="ChEBI" id="CHEBI:29950"/>
        <dbReference type="ChEBI" id="CHEBI:44120"/>
        <dbReference type="ChEBI" id="CHEBI:50058"/>
        <dbReference type="EC" id="1.8.4.11"/>
    </reaction>
</comment>
<dbReference type="Pfam" id="PF01625">
    <property type="entry name" value="PMSR"/>
    <property type="match status" value="1"/>
</dbReference>
<keyword evidence="1 4" id="KW-0560">Oxidoreductase</keyword>
<reference evidence="8 9" key="1">
    <citation type="submission" date="2017-08" db="EMBL/GenBank/DDBJ databases">
        <title>The complete genome sequence of Maribacter sp. B1, isolated from deep-sea sediment.</title>
        <authorList>
            <person name="Wu Y.-H."/>
            <person name="Cheng H."/>
            <person name="Xu X.-W."/>
        </authorList>
    </citation>
    <scope>NUCLEOTIDE SEQUENCE [LARGE SCALE GENOMIC DNA]</scope>
    <source>
        <strain evidence="8 9">B1</strain>
    </source>
</reference>
<comment type="function">
    <text evidence="4">Has an important function as a repair enzyme for proteins that have been inactivated by oxidation. Catalyzes the reversible oxidation-reduction of methionine sulfoxide in proteins to methionine.</text>
</comment>
<dbReference type="RefSeq" id="WP_094995679.1">
    <property type="nucleotide sequence ID" value="NZ_BMJL01000001.1"/>
</dbReference>
<dbReference type="PANTHER" id="PTHR43774:SF1">
    <property type="entry name" value="PEPTIDE METHIONINE SULFOXIDE REDUCTASE MSRA 2"/>
    <property type="match status" value="1"/>
</dbReference>
<evidence type="ECO:0000313" key="9">
    <source>
        <dbReference type="Proteomes" id="UP000215244"/>
    </source>
</evidence>
<feature type="chain" id="PRO_5013393308" description="Peptide methionine sulfoxide reductase MsrA" evidence="6">
    <location>
        <begin position="22"/>
        <end position="232"/>
    </location>
</feature>
<dbReference type="AlphaFoldDB" id="A0A223V191"/>
<dbReference type="GO" id="GO:0033744">
    <property type="term" value="F:L-methionine:thioredoxin-disulfide S-oxidoreductase activity"/>
    <property type="evidence" value="ECO:0007669"/>
    <property type="project" value="RHEA"/>
</dbReference>
<comment type="similarity">
    <text evidence="4">Belongs to the MsrA Met sulfoxide reductase family.</text>
</comment>
<dbReference type="PROSITE" id="PS51257">
    <property type="entry name" value="PROKAR_LIPOPROTEIN"/>
    <property type="match status" value="1"/>
</dbReference>
<feature type="domain" description="Peptide methionine sulphoxide reductase MsrA" evidence="7">
    <location>
        <begin position="55"/>
        <end position="207"/>
    </location>
</feature>
<feature type="active site" evidence="4">
    <location>
        <position position="62"/>
    </location>
</feature>
<keyword evidence="9" id="KW-1185">Reference proteome</keyword>
<accession>A0A223V191</accession>
<keyword evidence="6" id="KW-0732">Signal</keyword>
<dbReference type="EMBL" id="CP022957">
    <property type="protein sequence ID" value="ASV29046.1"/>
    <property type="molecule type" value="Genomic_DNA"/>
</dbReference>
<evidence type="ECO:0000256" key="2">
    <source>
        <dbReference type="ARBA" id="ARBA00047806"/>
    </source>
</evidence>
<protein>
    <recommendedName>
        <fullName evidence="4">Peptide methionine sulfoxide reductase MsrA</fullName>
        <shortName evidence="4">Protein-methionine-S-oxide reductase</shortName>
        <ecNumber evidence="4">1.8.4.11</ecNumber>
    </recommendedName>
    <alternativeName>
        <fullName evidence="4">Peptide-methionine (S)-S-oxide reductase</fullName>
        <shortName evidence="4">Peptide Met(O) reductase</shortName>
    </alternativeName>
</protein>
<gene>
    <name evidence="4 8" type="primary">msrA</name>
    <name evidence="8" type="ORF">CJ263_01735</name>
</gene>
<dbReference type="EC" id="1.8.4.11" evidence="4"/>
<evidence type="ECO:0000256" key="4">
    <source>
        <dbReference type="HAMAP-Rule" id="MF_01401"/>
    </source>
</evidence>
<dbReference type="PANTHER" id="PTHR43774">
    <property type="entry name" value="PEPTIDE METHIONINE SULFOXIDE REDUCTASE"/>
    <property type="match status" value="1"/>
</dbReference>
<evidence type="ECO:0000256" key="6">
    <source>
        <dbReference type="SAM" id="SignalP"/>
    </source>
</evidence>
<dbReference type="SUPFAM" id="SSF55068">
    <property type="entry name" value="Peptide methionine sulfoxide reductase"/>
    <property type="match status" value="1"/>
</dbReference>
<dbReference type="InterPro" id="IPR002569">
    <property type="entry name" value="Met_Sox_Rdtase_MsrA_dom"/>
</dbReference>
<feature type="signal peptide" evidence="6">
    <location>
        <begin position="1"/>
        <end position="21"/>
    </location>
</feature>
<comment type="catalytic activity">
    <reaction evidence="3 4">
        <text>[thioredoxin]-disulfide + L-methionine + H2O = L-methionine (S)-S-oxide + [thioredoxin]-dithiol</text>
        <dbReference type="Rhea" id="RHEA:19993"/>
        <dbReference type="Rhea" id="RHEA-COMP:10698"/>
        <dbReference type="Rhea" id="RHEA-COMP:10700"/>
        <dbReference type="ChEBI" id="CHEBI:15377"/>
        <dbReference type="ChEBI" id="CHEBI:29950"/>
        <dbReference type="ChEBI" id="CHEBI:50058"/>
        <dbReference type="ChEBI" id="CHEBI:57844"/>
        <dbReference type="ChEBI" id="CHEBI:58772"/>
        <dbReference type="EC" id="1.8.4.11"/>
    </reaction>
</comment>
<organism evidence="8 9">
    <name type="scientific">Maribacter cobaltidurans</name>
    <dbReference type="NCBI Taxonomy" id="1178778"/>
    <lineage>
        <taxon>Bacteria</taxon>
        <taxon>Pseudomonadati</taxon>
        <taxon>Bacteroidota</taxon>
        <taxon>Flavobacteriia</taxon>
        <taxon>Flavobacteriales</taxon>
        <taxon>Flavobacteriaceae</taxon>
        <taxon>Maribacter</taxon>
    </lineage>
</organism>
<dbReference type="NCBIfam" id="TIGR00401">
    <property type="entry name" value="msrA"/>
    <property type="match status" value="1"/>
</dbReference>
<name>A0A223V191_9FLAO</name>
<evidence type="ECO:0000256" key="5">
    <source>
        <dbReference type="SAM" id="MobiDB-lite"/>
    </source>
</evidence>
<dbReference type="OrthoDB" id="4174719at2"/>
<dbReference type="KEGG" id="marb:CJ263_01735"/>
<evidence type="ECO:0000256" key="3">
    <source>
        <dbReference type="ARBA" id="ARBA00048782"/>
    </source>
</evidence>
<dbReference type="Gene3D" id="3.30.1060.10">
    <property type="entry name" value="Peptide methionine sulphoxide reductase MsrA"/>
    <property type="match status" value="1"/>
</dbReference>
<evidence type="ECO:0000313" key="8">
    <source>
        <dbReference type="EMBL" id="ASV29046.1"/>
    </source>
</evidence>
<dbReference type="HAMAP" id="MF_01401">
    <property type="entry name" value="MsrA"/>
    <property type="match status" value="1"/>
</dbReference>
<evidence type="ECO:0000259" key="7">
    <source>
        <dbReference type="Pfam" id="PF01625"/>
    </source>
</evidence>
<dbReference type="Proteomes" id="UP000215244">
    <property type="component" value="Chromosome"/>
</dbReference>
<sequence>MKYTKHLLLVLVALLATSCQSKTKQDKTSENSSKKMEKPEEIEKLSPQDLSKYETAYFASGCFWCVEAIFESVKGVKEVISGYAGGTEKNPTYEMVGRGQTSHAEAVEVYYDPKVISFVELVQVFFGSHDPTTLNRQGPDRGTQYRSIAFYKNDEQKKIIESYIQALRNQNVYNGAPITTEVTPFTKFYEAEDYHQDYERKHPNNSYIRNVSIPRLNRFKANFGDYLKEEAH</sequence>
<dbReference type="GO" id="GO:0008113">
    <property type="term" value="F:peptide-methionine (S)-S-oxide reductase activity"/>
    <property type="evidence" value="ECO:0007669"/>
    <property type="project" value="UniProtKB-UniRule"/>
</dbReference>
<dbReference type="InterPro" id="IPR036509">
    <property type="entry name" value="Met_Sox_Rdtase_MsrA_sf"/>
</dbReference>